<feature type="binding site" evidence="7">
    <location>
        <position position="66"/>
    </location>
    <ligand>
        <name>Fe-coproporphyrin III</name>
        <dbReference type="ChEBI" id="CHEBI:68438"/>
    </ligand>
</feature>
<dbReference type="Pfam" id="PF00762">
    <property type="entry name" value="Ferrochelatase"/>
    <property type="match status" value="1"/>
</dbReference>
<dbReference type="AlphaFoldDB" id="A0A7C8FU44"/>
<dbReference type="PANTHER" id="PTHR11108:SF1">
    <property type="entry name" value="FERROCHELATASE, MITOCHONDRIAL"/>
    <property type="match status" value="1"/>
</dbReference>
<comment type="pathway">
    <text evidence="1 7">Porphyrin-containing compound metabolism; protoheme biosynthesis.</text>
</comment>
<keyword evidence="4 7" id="KW-0456">Lyase</keyword>
<feature type="binding site" evidence="7">
    <location>
        <position position="135"/>
    </location>
    <ligand>
        <name>Fe-coproporphyrin III</name>
        <dbReference type="ChEBI" id="CHEBI:68438"/>
    </ligand>
</feature>
<dbReference type="GO" id="GO:0005737">
    <property type="term" value="C:cytoplasm"/>
    <property type="evidence" value="ECO:0007669"/>
    <property type="project" value="UniProtKB-SubCell"/>
</dbReference>
<feature type="binding site" evidence="7">
    <location>
        <position position="196"/>
    </location>
    <ligand>
        <name>Fe(2+)</name>
        <dbReference type="ChEBI" id="CHEBI:29033"/>
    </ligand>
</feature>
<comment type="catalytic activity">
    <reaction evidence="6">
        <text>Fe-coproporphyrin III + 2 H(+) = coproporphyrin III + Fe(2+)</text>
        <dbReference type="Rhea" id="RHEA:49572"/>
        <dbReference type="ChEBI" id="CHEBI:15378"/>
        <dbReference type="ChEBI" id="CHEBI:29033"/>
        <dbReference type="ChEBI" id="CHEBI:68438"/>
        <dbReference type="ChEBI" id="CHEBI:131725"/>
        <dbReference type="EC" id="4.99.1.9"/>
    </reaction>
    <physiologicalReaction direction="right-to-left" evidence="6">
        <dbReference type="Rhea" id="RHEA:49574"/>
    </physiologicalReaction>
</comment>
<evidence type="ECO:0000256" key="9">
    <source>
        <dbReference type="SAM" id="MobiDB-lite"/>
    </source>
</evidence>
<keyword evidence="7" id="KW-0479">Metal-binding</keyword>
<dbReference type="GO" id="GO:0004325">
    <property type="term" value="F:ferrochelatase activity"/>
    <property type="evidence" value="ECO:0007669"/>
    <property type="project" value="UniProtKB-UniRule"/>
</dbReference>
<name>A0A7C8FU44_9MICO</name>
<comment type="subcellular location">
    <subcellularLocation>
        <location evidence="7">Cytoplasm</location>
    </subcellularLocation>
</comment>
<evidence type="ECO:0000256" key="4">
    <source>
        <dbReference type="ARBA" id="ARBA00023239"/>
    </source>
</evidence>
<dbReference type="UniPathway" id="UPA00252"/>
<comment type="function">
    <text evidence="7">Involved in coproporphyrin-dependent heme b biosynthesis. Catalyzes the insertion of ferrous iron into coproporphyrin III to form Fe-coproporphyrin III.</text>
</comment>
<sequence>MIERVTVSLSATPAAPYDAIVLLSYGGPYRQQDVLPFLRDVVEGKGVPDERLEVVGAHYRLFGGRSPINDENLALARDLRRALHERGSDVPVLLANRHWHPHTVDTLRDVIAYGGRRVLVVITAAYLSYSGSRQYREHLAAVLDALAAETGVRLQVDVLRAFYNDPGFIDANEQAILDAVAELPQGRPVHVAFVTHSIPETMNDASGATGPTYLEQHRLIAAELDRRLRARFGERLSGTTLSFCSRSGSPRQPWLEPDVNERLDELASSGQRAVVLAPIGFIADHMEVAFDLDTEASAHARELGLAVARATTAGHRPEFIDALAGLVLERAAVERDPAAPRRPVVGDQPMAPDVAPAGSCRQRDGVVTGIPVTAGDRD</sequence>
<dbReference type="GO" id="GO:0006783">
    <property type="term" value="P:heme biosynthetic process"/>
    <property type="evidence" value="ECO:0007669"/>
    <property type="project" value="UniProtKB-UniRule"/>
</dbReference>
<evidence type="ECO:0000313" key="11">
    <source>
        <dbReference type="Proteomes" id="UP000481339"/>
    </source>
</evidence>
<gene>
    <name evidence="7" type="primary">cpfC</name>
    <name evidence="10" type="ORF">F8O02_07680</name>
</gene>
<dbReference type="HAMAP" id="MF_00323">
    <property type="entry name" value="Ferrochelatase"/>
    <property type="match status" value="1"/>
</dbReference>
<keyword evidence="2 7" id="KW-0408">Iron</keyword>
<dbReference type="EC" id="4.99.1.9" evidence="7"/>
<feature type="region of interest" description="Disordered" evidence="9">
    <location>
        <begin position="338"/>
        <end position="378"/>
    </location>
</feature>
<evidence type="ECO:0000256" key="1">
    <source>
        <dbReference type="ARBA" id="ARBA00004744"/>
    </source>
</evidence>
<dbReference type="CDD" id="cd03411">
    <property type="entry name" value="Ferrochelatase_N"/>
    <property type="match status" value="1"/>
</dbReference>
<dbReference type="InterPro" id="IPR001015">
    <property type="entry name" value="Ferrochelatase"/>
</dbReference>
<dbReference type="Gene3D" id="3.40.50.1400">
    <property type="match status" value="2"/>
</dbReference>
<dbReference type="SUPFAM" id="SSF53800">
    <property type="entry name" value="Chelatase"/>
    <property type="match status" value="1"/>
</dbReference>
<keyword evidence="5 7" id="KW-0627">Porphyrin biosynthesis</keyword>
<dbReference type="OrthoDB" id="9776380at2"/>
<feature type="binding site" evidence="7">
    <location>
        <position position="287"/>
    </location>
    <ligand>
        <name>Fe(2+)</name>
        <dbReference type="ChEBI" id="CHEBI:29033"/>
    </ligand>
</feature>
<protein>
    <recommendedName>
        <fullName evidence="7">Coproporphyrin III ferrochelatase</fullName>
        <ecNumber evidence="7">4.99.1.9</ecNumber>
    </recommendedName>
</protein>
<feature type="binding site" description="axial binding residue" evidence="7">
    <location>
        <position position="25"/>
    </location>
    <ligand>
        <name>Fe-coproporphyrin III</name>
        <dbReference type="ChEBI" id="CHEBI:68438"/>
    </ligand>
    <ligandPart>
        <name>Fe</name>
        <dbReference type="ChEBI" id="CHEBI:18248"/>
    </ligandPart>
</feature>
<proteinExistence type="inferred from homology"/>
<keyword evidence="7" id="KW-0963">Cytoplasm</keyword>
<dbReference type="PANTHER" id="PTHR11108">
    <property type="entry name" value="FERROCHELATASE"/>
    <property type="match status" value="1"/>
</dbReference>
<organism evidence="10 11">
    <name type="scientific">Pseudoclavibacter caeni</name>
    <dbReference type="NCBI Taxonomy" id="908846"/>
    <lineage>
        <taxon>Bacteria</taxon>
        <taxon>Bacillati</taxon>
        <taxon>Actinomycetota</taxon>
        <taxon>Actinomycetes</taxon>
        <taxon>Micrococcales</taxon>
        <taxon>Microbacteriaceae</taxon>
        <taxon>Pseudoclavibacter</taxon>
    </lineage>
</organism>
<dbReference type="InterPro" id="IPR033659">
    <property type="entry name" value="Ferrochelatase_N"/>
</dbReference>
<evidence type="ECO:0000256" key="6">
    <source>
        <dbReference type="ARBA" id="ARBA00024536"/>
    </source>
</evidence>
<evidence type="ECO:0000256" key="2">
    <source>
        <dbReference type="ARBA" id="ARBA00023004"/>
    </source>
</evidence>
<evidence type="ECO:0000256" key="8">
    <source>
        <dbReference type="RuleBase" id="RU004185"/>
    </source>
</evidence>
<evidence type="ECO:0000256" key="7">
    <source>
        <dbReference type="HAMAP-Rule" id="MF_00323"/>
    </source>
</evidence>
<comment type="caution">
    <text evidence="7">Lacks conserved residue(s) required for the propagation of feature annotation.</text>
</comment>
<keyword evidence="3 7" id="KW-0350">Heme biosynthesis</keyword>
<dbReference type="InterPro" id="IPR033644">
    <property type="entry name" value="Ferrochelatase_C"/>
</dbReference>
<dbReference type="CDD" id="cd00419">
    <property type="entry name" value="Ferrochelatase_C"/>
    <property type="match status" value="1"/>
</dbReference>
<dbReference type="EMBL" id="WBKA01000006">
    <property type="protein sequence ID" value="KAB1631494.1"/>
    <property type="molecule type" value="Genomic_DNA"/>
</dbReference>
<accession>A0A7C8FU44</accession>
<evidence type="ECO:0000256" key="5">
    <source>
        <dbReference type="ARBA" id="ARBA00023244"/>
    </source>
</evidence>
<reference evidence="10 11" key="1">
    <citation type="submission" date="2019-09" db="EMBL/GenBank/DDBJ databases">
        <title>Phylogeny of genus Pseudoclavibacter and closely related genus.</title>
        <authorList>
            <person name="Li Y."/>
        </authorList>
    </citation>
    <scope>NUCLEOTIDE SEQUENCE [LARGE SCALE GENOMIC DNA]</scope>
    <source>
        <strain evidence="10 11">JCM 16921</strain>
    </source>
</reference>
<comment type="caution">
    <text evidence="10">The sequence shown here is derived from an EMBL/GenBank/DDBJ whole genome shotgun (WGS) entry which is preliminary data.</text>
</comment>
<evidence type="ECO:0000313" key="10">
    <source>
        <dbReference type="EMBL" id="KAB1631494.1"/>
    </source>
</evidence>
<keyword evidence="11" id="KW-1185">Reference proteome</keyword>
<dbReference type="GO" id="GO:0046872">
    <property type="term" value="F:metal ion binding"/>
    <property type="evidence" value="ECO:0007669"/>
    <property type="project" value="UniProtKB-KW"/>
</dbReference>
<evidence type="ECO:0000256" key="3">
    <source>
        <dbReference type="ARBA" id="ARBA00023133"/>
    </source>
</evidence>
<dbReference type="Proteomes" id="UP000481339">
    <property type="component" value="Unassembled WGS sequence"/>
</dbReference>
<comment type="similarity">
    <text evidence="7 8">Belongs to the ferrochelatase family.</text>
</comment>